<keyword evidence="2 5" id="KW-0812">Transmembrane</keyword>
<dbReference type="KEGG" id="din:Selin_0842"/>
<dbReference type="InParanoid" id="E6W2C4"/>
<comment type="subcellular location">
    <subcellularLocation>
        <location evidence="1">Membrane</location>
        <topology evidence="1">Multi-pass membrane protein</topology>
    </subcellularLocation>
</comment>
<dbReference type="InterPro" id="IPR011547">
    <property type="entry name" value="SLC26A/SulP_dom"/>
</dbReference>
<feature type="transmembrane region" description="Helical" evidence="5">
    <location>
        <begin position="120"/>
        <end position="139"/>
    </location>
</feature>
<sequence>MQTSLVFPAHSDRGKVKKMDLKSFFQADVPKTITCLREGYRFKVFTADLIAGLTVAIVALPLAMAFAIASGASPAQGLYTAIIAGFIISAFGGSRHQIGGPTGAFVVIVYAIIMRHGYDGLLLATLMAGAMLILMGVFRMGTVIKFIPYPVTTGFTAGIALIIFISQIKDFLGLPIETLPAEFIHKLMVYGGSIHQISVHAFVLATSGVIIILACRRYVPRLPGPIVVVTLGALAAWFFGLPVETIESRFGSIPNSLPAPSLPQWDWQKVQAVFPSALTIALLAAIESLMSAVVADGMTGRRHKSNVELVAQGLANMGAALFQGIPATGAIARTATNIKAGAMTPFAGIFHSLFLLLFMLLLAPLIVKIPLACLAAILVVVAWNMSEMKSIRHLLRAPRSDVVVLFTTFGLTVLIDLTVAVQVGVLLASLLFIKRIIDVSNISPVNLQAFSGENEERHDPDATEHKQVPHGVEVYEINGPFFFGVADRLKGVLQIIRKPPQVFILRMRSVPFIDATGMHALEEFHQKCERNGTQLVLSGVSPNLEQKLRRYGFHAAVGEANICPHIDCALARARAILEIPAGSVKNSAPEGLGQ</sequence>
<evidence type="ECO:0000256" key="1">
    <source>
        <dbReference type="ARBA" id="ARBA00004141"/>
    </source>
</evidence>
<dbReference type="SUPFAM" id="SSF52091">
    <property type="entry name" value="SpoIIaa-like"/>
    <property type="match status" value="1"/>
</dbReference>
<dbReference type="Pfam" id="PF01740">
    <property type="entry name" value="STAS"/>
    <property type="match status" value="1"/>
</dbReference>
<feature type="transmembrane region" description="Helical" evidence="5">
    <location>
        <begin position="75"/>
        <end position="91"/>
    </location>
</feature>
<feature type="domain" description="STAS" evidence="6">
    <location>
        <begin position="462"/>
        <end position="573"/>
    </location>
</feature>
<dbReference type="CDD" id="cd07042">
    <property type="entry name" value="STAS_SulP_like_sulfate_transporter"/>
    <property type="match status" value="1"/>
</dbReference>
<feature type="transmembrane region" description="Helical" evidence="5">
    <location>
        <begin position="353"/>
        <end position="383"/>
    </location>
</feature>
<gene>
    <name evidence="7" type="ordered locus">Selin_0842</name>
</gene>
<dbReference type="InterPro" id="IPR001902">
    <property type="entry name" value="SLC26A/SulP_fam"/>
</dbReference>
<dbReference type="GO" id="GO:0016020">
    <property type="term" value="C:membrane"/>
    <property type="evidence" value="ECO:0007669"/>
    <property type="project" value="UniProtKB-SubCell"/>
</dbReference>
<dbReference type="InterPro" id="IPR002645">
    <property type="entry name" value="STAS_dom"/>
</dbReference>
<dbReference type="GO" id="GO:0055085">
    <property type="term" value="P:transmembrane transport"/>
    <property type="evidence" value="ECO:0007669"/>
    <property type="project" value="InterPro"/>
</dbReference>
<feature type="transmembrane region" description="Helical" evidence="5">
    <location>
        <begin position="222"/>
        <end position="240"/>
    </location>
</feature>
<dbReference type="Proteomes" id="UP000002572">
    <property type="component" value="Chromosome"/>
</dbReference>
<evidence type="ECO:0000313" key="7">
    <source>
        <dbReference type="EMBL" id="ADU65582.1"/>
    </source>
</evidence>
<feature type="transmembrane region" description="Helical" evidence="5">
    <location>
        <begin position="146"/>
        <end position="168"/>
    </location>
</feature>
<name>E6W2C4_DESIS</name>
<keyword evidence="4 5" id="KW-0472">Membrane</keyword>
<dbReference type="HOGENOM" id="CLU_003182_13_1_0"/>
<keyword evidence="3 5" id="KW-1133">Transmembrane helix</keyword>
<evidence type="ECO:0000256" key="2">
    <source>
        <dbReference type="ARBA" id="ARBA00022692"/>
    </source>
</evidence>
<evidence type="ECO:0000256" key="3">
    <source>
        <dbReference type="ARBA" id="ARBA00022989"/>
    </source>
</evidence>
<dbReference type="PROSITE" id="PS50801">
    <property type="entry name" value="STAS"/>
    <property type="match status" value="1"/>
</dbReference>
<dbReference type="STRING" id="653733.Selin_0842"/>
<dbReference type="NCBIfam" id="TIGR00815">
    <property type="entry name" value="sulP"/>
    <property type="match status" value="1"/>
</dbReference>
<feature type="transmembrane region" description="Helical" evidence="5">
    <location>
        <begin position="98"/>
        <end position="114"/>
    </location>
</feature>
<dbReference type="PANTHER" id="PTHR11814">
    <property type="entry name" value="SULFATE TRANSPORTER"/>
    <property type="match status" value="1"/>
</dbReference>
<evidence type="ECO:0000313" key="8">
    <source>
        <dbReference type="Proteomes" id="UP000002572"/>
    </source>
</evidence>
<evidence type="ECO:0000259" key="6">
    <source>
        <dbReference type="PROSITE" id="PS50801"/>
    </source>
</evidence>
<evidence type="ECO:0000256" key="4">
    <source>
        <dbReference type="ARBA" id="ARBA00023136"/>
    </source>
</evidence>
<feature type="transmembrane region" description="Helical" evidence="5">
    <location>
        <begin position="188"/>
        <end position="215"/>
    </location>
</feature>
<dbReference type="Pfam" id="PF00916">
    <property type="entry name" value="Sulfate_transp"/>
    <property type="match status" value="1"/>
</dbReference>
<dbReference type="EMBL" id="CP002432">
    <property type="protein sequence ID" value="ADU65582.1"/>
    <property type="molecule type" value="Genomic_DNA"/>
</dbReference>
<feature type="transmembrane region" description="Helical" evidence="5">
    <location>
        <begin position="403"/>
        <end position="433"/>
    </location>
</feature>
<feature type="transmembrane region" description="Helical" evidence="5">
    <location>
        <begin position="272"/>
        <end position="295"/>
    </location>
</feature>
<feature type="transmembrane region" description="Helical" evidence="5">
    <location>
        <begin position="49"/>
        <end position="69"/>
    </location>
</feature>
<evidence type="ECO:0000256" key="5">
    <source>
        <dbReference type="SAM" id="Phobius"/>
    </source>
</evidence>
<dbReference type="InterPro" id="IPR036513">
    <property type="entry name" value="STAS_dom_sf"/>
</dbReference>
<keyword evidence="8" id="KW-1185">Reference proteome</keyword>
<reference evidence="7 8" key="1">
    <citation type="submission" date="2010-12" db="EMBL/GenBank/DDBJ databases">
        <title>Complete sequence of Desulfurispirillum indicum S5.</title>
        <authorList>
            <consortium name="US DOE Joint Genome Institute"/>
            <person name="Lucas S."/>
            <person name="Copeland A."/>
            <person name="Lapidus A."/>
            <person name="Cheng J.-F."/>
            <person name="Goodwin L."/>
            <person name="Pitluck S."/>
            <person name="Chertkov O."/>
            <person name="Held B."/>
            <person name="Detter J.C."/>
            <person name="Han C."/>
            <person name="Tapia R."/>
            <person name="Land M."/>
            <person name="Hauser L."/>
            <person name="Kyrpides N."/>
            <person name="Ivanova N."/>
            <person name="Mikhailova N."/>
            <person name="Haggblom M."/>
            <person name="Rauschenbach I."/>
            <person name="Bini E."/>
            <person name="Woyke T."/>
        </authorList>
    </citation>
    <scope>NUCLEOTIDE SEQUENCE [LARGE SCALE GENOMIC DNA]</scope>
    <source>
        <strain evidence="8">ATCC BAA-1389 / DSM 22839 / S5</strain>
    </source>
</reference>
<accession>E6W2C4</accession>
<organism evidence="7 8">
    <name type="scientific">Desulfurispirillum indicum (strain ATCC BAA-1389 / DSM 22839 / S5)</name>
    <dbReference type="NCBI Taxonomy" id="653733"/>
    <lineage>
        <taxon>Bacteria</taxon>
        <taxon>Pseudomonadati</taxon>
        <taxon>Chrysiogenota</taxon>
        <taxon>Chrysiogenia</taxon>
        <taxon>Chrysiogenales</taxon>
        <taxon>Chrysiogenaceae</taxon>
        <taxon>Desulfurispirillum</taxon>
    </lineage>
</organism>
<dbReference type="FunCoup" id="E6W2C4">
    <property type="interactions" value="143"/>
</dbReference>
<proteinExistence type="predicted"/>
<protein>
    <submittedName>
        <fullName evidence="7">Sulfate transporter</fullName>
    </submittedName>
</protein>
<dbReference type="AlphaFoldDB" id="E6W2C4"/>
<dbReference type="Gene3D" id="3.30.750.24">
    <property type="entry name" value="STAS domain"/>
    <property type="match status" value="1"/>
</dbReference>
<dbReference type="eggNOG" id="COG0659">
    <property type="taxonomic scope" value="Bacteria"/>
</dbReference>